<dbReference type="AlphaFoldDB" id="X6MPF9"/>
<evidence type="ECO:0000256" key="1">
    <source>
        <dbReference type="SAM" id="MobiDB-lite"/>
    </source>
</evidence>
<feature type="non-terminal residue" evidence="3">
    <location>
        <position position="1"/>
    </location>
</feature>
<feature type="region of interest" description="Disordered" evidence="1">
    <location>
        <begin position="57"/>
        <end position="76"/>
    </location>
</feature>
<keyword evidence="2" id="KW-0472">Membrane</keyword>
<name>X6MPF9_RETFI</name>
<protein>
    <submittedName>
        <fullName evidence="3">Uncharacterized protein</fullName>
    </submittedName>
</protein>
<evidence type="ECO:0000256" key="2">
    <source>
        <dbReference type="SAM" id="Phobius"/>
    </source>
</evidence>
<evidence type="ECO:0000313" key="3">
    <source>
        <dbReference type="EMBL" id="ETO14955.1"/>
    </source>
</evidence>
<feature type="transmembrane region" description="Helical" evidence="2">
    <location>
        <begin position="165"/>
        <end position="192"/>
    </location>
</feature>
<evidence type="ECO:0000313" key="4">
    <source>
        <dbReference type="Proteomes" id="UP000023152"/>
    </source>
</evidence>
<dbReference type="Proteomes" id="UP000023152">
    <property type="component" value="Unassembled WGS sequence"/>
</dbReference>
<accession>X6MPF9</accession>
<reference evidence="3 4" key="1">
    <citation type="journal article" date="2013" name="Curr. Biol.">
        <title>The Genome of the Foraminiferan Reticulomyxa filosa.</title>
        <authorList>
            <person name="Glockner G."/>
            <person name="Hulsmann N."/>
            <person name="Schleicher M."/>
            <person name="Noegel A.A."/>
            <person name="Eichinger L."/>
            <person name="Gallinger C."/>
            <person name="Pawlowski J."/>
            <person name="Sierra R."/>
            <person name="Euteneuer U."/>
            <person name="Pillet L."/>
            <person name="Moustafa A."/>
            <person name="Platzer M."/>
            <person name="Groth M."/>
            <person name="Szafranski K."/>
            <person name="Schliwa M."/>
        </authorList>
    </citation>
    <scope>NUCLEOTIDE SEQUENCE [LARGE SCALE GENOMIC DNA]</scope>
</reference>
<comment type="caution">
    <text evidence="3">The sequence shown here is derived from an EMBL/GenBank/DDBJ whole genome shotgun (WGS) entry which is preliminary data.</text>
</comment>
<keyword evidence="2" id="KW-1133">Transmembrane helix</keyword>
<keyword evidence="4" id="KW-1185">Reference proteome</keyword>
<dbReference type="EMBL" id="ASPP01019621">
    <property type="protein sequence ID" value="ETO14955.1"/>
    <property type="molecule type" value="Genomic_DNA"/>
</dbReference>
<organism evidence="3 4">
    <name type="scientific">Reticulomyxa filosa</name>
    <dbReference type="NCBI Taxonomy" id="46433"/>
    <lineage>
        <taxon>Eukaryota</taxon>
        <taxon>Sar</taxon>
        <taxon>Rhizaria</taxon>
        <taxon>Retaria</taxon>
        <taxon>Foraminifera</taxon>
        <taxon>Monothalamids</taxon>
        <taxon>Reticulomyxidae</taxon>
        <taxon>Reticulomyxa</taxon>
    </lineage>
</organism>
<gene>
    <name evidence="3" type="ORF">RFI_22413</name>
</gene>
<keyword evidence="2" id="KW-0812">Transmembrane</keyword>
<proteinExistence type="predicted"/>
<sequence>ICDFFQKKKQRKRGEDDGRLKKCYELKMAVVPPDSIKACVPQHRIILLELYAADEHETNDNDDDNTNNSANKSKKNVARKSVIKRFTELFIKPYPNAIEEESLQTEMSQSKQKAGSKNSCPFSENATMKCLSLIDIVIYLLFIKRKGWDKGDSNKKKFQQMFFKIFFPFLFGIKNRAFLFLTGYETLTFFFFRSFVLMQMIW</sequence>